<gene>
    <name evidence="2" type="ORF">HINF_LOCUS40789</name>
    <name evidence="1" type="ORF">HINF_LOCUS51382</name>
</gene>
<reference evidence="2 3" key="2">
    <citation type="submission" date="2024-07" db="EMBL/GenBank/DDBJ databases">
        <authorList>
            <person name="Akdeniz Z."/>
        </authorList>
    </citation>
    <scope>NUCLEOTIDE SEQUENCE [LARGE SCALE GENOMIC DNA]</scope>
</reference>
<dbReference type="EMBL" id="CAXDID020000162">
    <property type="protein sequence ID" value="CAL6044923.1"/>
    <property type="molecule type" value="Genomic_DNA"/>
</dbReference>
<evidence type="ECO:0000313" key="3">
    <source>
        <dbReference type="Proteomes" id="UP001642409"/>
    </source>
</evidence>
<evidence type="ECO:0000313" key="1">
    <source>
        <dbReference type="EMBL" id="CAI9963737.1"/>
    </source>
</evidence>
<protein>
    <submittedName>
        <fullName evidence="2">Hypothetical_protein</fullName>
    </submittedName>
</protein>
<comment type="caution">
    <text evidence="1">The sequence shown here is derived from an EMBL/GenBank/DDBJ whole genome shotgun (WGS) entry which is preliminary data.</text>
</comment>
<evidence type="ECO:0000313" key="2">
    <source>
        <dbReference type="EMBL" id="CAL6044923.1"/>
    </source>
</evidence>
<name>A0AA86QZW0_9EUKA</name>
<dbReference type="AlphaFoldDB" id="A0AA86QZW0"/>
<proteinExistence type="predicted"/>
<sequence length="245" mass="29688">MAEESITDKIRALHPLIMEGKTINEICEIKTTYKRSYIRDFSSICSRLSIGRDKVFINRGTDHIVQKDKYWAEQILQYHIEYLDGQQKLNVNYLDTEYIQIKFQNPVIGDDEMNDCIQIMLDCDEYTENSFRILLTPEQQILSYKLKYQELMKIEQYRSEYLKYIDAKSQIIFDLWYNFYKHLTEEEKDYYTYYCQSFNPDYIGEFYKSNCQGVINDNYIKVRKDENSISLFKINQRFRQQARDK</sequence>
<keyword evidence="3" id="KW-1185">Reference proteome</keyword>
<dbReference type="EMBL" id="CATOUU010000970">
    <property type="protein sequence ID" value="CAI9963737.1"/>
    <property type="molecule type" value="Genomic_DNA"/>
</dbReference>
<reference evidence="1" key="1">
    <citation type="submission" date="2023-06" db="EMBL/GenBank/DDBJ databases">
        <authorList>
            <person name="Kurt Z."/>
        </authorList>
    </citation>
    <scope>NUCLEOTIDE SEQUENCE</scope>
</reference>
<dbReference type="Proteomes" id="UP001642409">
    <property type="component" value="Unassembled WGS sequence"/>
</dbReference>
<accession>A0AA86QZW0</accession>
<organism evidence="1">
    <name type="scientific">Hexamita inflata</name>
    <dbReference type="NCBI Taxonomy" id="28002"/>
    <lineage>
        <taxon>Eukaryota</taxon>
        <taxon>Metamonada</taxon>
        <taxon>Diplomonadida</taxon>
        <taxon>Hexamitidae</taxon>
        <taxon>Hexamitinae</taxon>
        <taxon>Hexamita</taxon>
    </lineage>
</organism>